<accession>X1H524</accession>
<comment type="caution">
    <text evidence="1">The sequence shown here is derived from an EMBL/GenBank/DDBJ whole genome shotgun (WGS) entry which is preliminary data.</text>
</comment>
<dbReference type="AlphaFoldDB" id="X1H524"/>
<evidence type="ECO:0008006" key="2">
    <source>
        <dbReference type="Google" id="ProtNLM"/>
    </source>
</evidence>
<reference evidence="1" key="1">
    <citation type="journal article" date="2014" name="Front. Microbiol.">
        <title>High frequency of phylogenetically diverse reductive dehalogenase-homologous genes in deep subseafloor sedimentary metagenomes.</title>
        <authorList>
            <person name="Kawai M."/>
            <person name="Futagami T."/>
            <person name="Toyoda A."/>
            <person name="Takaki Y."/>
            <person name="Nishi S."/>
            <person name="Hori S."/>
            <person name="Arai W."/>
            <person name="Tsubouchi T."/>
            <person name="Morono Y."/>
            <person name="Uchiyama I."/>
            <person name="Ito T."/>
            <person name="Fujiyama A."/>
            <person name="Inagaki F."/>
            <person name="Takami H."/>
        </authorList>
    </citation>
    <scope>NUCLEOTIDE SEQUENCE</scope>
    <source>
        <strain evidence="1">Expedition CK06-06</strain>
    </source>
</reference>
<proteinExistence type="predicted"/>
<feature type="non-terminal residue" evidence="1">
    <location>
        <position position="1"/>
    </location>
</feature>
<name>X1H524_9ZZZZ</name>
<sequence>DELGFPRRELKKMAAALPGRYLAGRHAEWLASGNKKIIVGTKPYGKYRDQEIYVMGEDGIHGIMVEGEAKGPLTSRVREKYRNLHRISSSEWETWWPEATQFWIWQPKIVKKFDPPLDYDIPEGIRVYIKRVVLDLNSNNMEE</sequence>
<protein>
    <recommendedName>
        <fullName evidence="2">ASCH domain-containing protein</fullName>
    </recommendedName>
</protein>
<organism evidence="1">
    <name type="scientific">marine sediment metagenome</name>
    <dbReference type="NCBI Taxonomy" id="412755"/>
    <lineage>
        <taxon>unclassified sequences</taxon>
        <taxon>metagenomes</taxon>
        <taxon>ecological metagenomes</taxon>
    </lineage>
</organism>
<dbReference type="EMBL" id="BARU01012375">
    <property type="protein sequence ID" value="GAH40403.1"/>
    <property type="molecule type" value="Genomic_DNA"/>
</dbReference>
<evidence type="ECO:0000313" key="1">
    <source>
        <dbReference type="EMBL" id="GAH40403.1"/>
    </source>
</evidence>
<gene>
    <name evidence="1" type="ORF">S03H2_22852</name>
</gene>